<keyword evidence="3" id="KW-0436">Ligase</keyword>
<dbReference type="InterPro" id="IPR042099">
    <property type="entry name" value="ANL_N_sf"/>
</dbReference>
<dbReference type="Gene3D" id="3.30.300.30">
    <property type="match status" value="1"/>
</dbReference>
<evidence type="ECO:0000259" key="2">
    <source>
        <dbReference type="Pfam" id="PF13193"/>
    </source>
</evidence>
<dbReference type="PANTHER" id="PTHR43767:SF1">
    <property type="entry name" value="NONRIBOSOMAL PEPTIDE SYNTHASE PES1 (EUROFUNG)-RELATED"/>
    <property type="match status" value="1"/>
</dbReference>
<evidence type="ECO:0000313" key="3">
    <source>
        <dbReference type="EMBL" id="PJJ70918.1"/>
    </source>
</evidence>
<keyword evidence="4" id="KW-1185">Reference proteome</keyword>
<protein>
    <submittedName>
        <fullName evidence="3">O-succinylbenzoic acid--CoA ligase</fullName>
    </submittedName>
</protein>
<dbReference type="InterPro" id="IPR000873">
    <property type="entry name" value="AMP-dep_synth/lig_dom"/>
</dbReference>
<dbReference type="Gene3D" id="3.40.50.12780">
    <property type="entry name" value="N-terminal domain of ligase-like"/>
    <property type="match status" value="1"/>
</dbReference>
<dbReference type="Pfam" id="PF13193">
    <property type="entry name" value="AMP-binding_C"/>
    <property type="match status" value="1"/>
</dbReference>
<name>A0A2M9CGB0_9MICO</name>
<accession>A0A2M9CGB0</accession>
<dbReference type="Proteomes" id="UP000228758">
    <property type="component" value="Unassembled WGS sequence"/>
</dbReference>
<dbReference type="Pfam" id="PF00501">
    <property type="entry name" value="AMP-binding"/>
    <property type="match status" value="1"/>
</dbReference>
<proteinExistence type="predicted"/>
<evidence type="ECO:0000313" key="4">
    <source>
        <dbReference type="Proteomes" id="UP000228758"/>
    </source>
</evidence>
<organism evidence="3 4">
    <name type="scientific">Diaminobutyricimonas aerilata</name>
    <dbReference type="NCBI Taxonomy" id="1162967"/>
    <lineage>
        <taxon>Bacteria</taxon>
        <taxon>Bacillati</taxon>
        <taxon>Actinomycetota</taxon>
        <taxon>Actinomycetes</taxon>
        <taxon>Micrococcales</taxon>
        <taxon>Microbacteriaceae</taxon>
        <taxon>Diaminobutyricimonas</taxon>
    </lineage>
</organism>
<dbReference type="InterPro" id="IPR045851">
    <property type="entry name" value="AMP-bd_C_sf"/>
</dbReference>
<dbReference type="GO" id="GO:0016878">
    <property type="term" value="F:acid-thiol ligase activity"/>
    <property type="evidence" value="ECO:0007669"/>
    <property type="project" value="UniProtKB-ARBA"/>
</dbReference>
<reference evidence="3 4" key="1">
    <citation type="submission" date="2017-11" db="EMBL/GenBank/DDBJ databases">
        <title>Genomic Encyclopedia of Archaeal and Bacterial Type Strains, Phase II (KMG-II): From Individual Species to Whole Genera.</title>
        <authorList>
            <person name="Goeker M."/>
        </authorList>
    </citation>
    <scope>NUCLEOTIDE SEQUENCE [LARGE SCALE GENOMIC DNA]</scope>
    <source>
        <strain evidence="3 4">DSM 27393</strain>
    </source>
</reference>
<dbReference type="OrthoDB" id="9803968at2"/>
<dbReference type="EMBL" id="PGFF01000001">
    <property type="protein sequence ID" value="PJJ70918.1"/>
    <property type="molecule type" value="Genomic_DNA"/>
</dbReference>
<gene>
    <name evidence="3" type="ORF">CLV46_0447</name>
</gene>
<dbReference type="AlphaFoldDB" id="A0A2M9CGB0"/>
<sequence length="368" mass="38529">MRRLRAVRAAEVPQALRAALAGGDAVLPLAEGAERPHDLPGQVPQRVAVVVETSGSSGRPKRVMLSADALLASAAASASAFGGPGQWMLALPTHYIAGLNVLVRSIAAQNDPVPLVGRFEPQAFIEAVGRMDASRRYVALVPTQLARILEHPEARRAALRLDRILVGGQATPATLLAEALDAGLAVSRSYGSSETSGGCVYDGRPIGDTRLRIVDGQVQVAGSVLAEGYLADEQLTAERFVDDAGERWYRTGDLGRLGDGGPLEVTGRADDVIISGGVKVSLGAVERVVRDLPGLADAVVVAAPHPEWGDVPVVVTTHTADLDGMRAAVGHALGAAARPFRVLVVDELPLLPSGKPDRRELTVRAAQR</sequence>
<dbReference type="SUPFAM" id="SSF56801">
    <property type="entry name" value="Acetyl-CoA synthetase-like"/>
    <property type="match status" value="1"/>
</dbReference>
<dbReference type="RefSeq" id="WP_100363286.1">
    <property type="nucleotide sequence ID" value="NZ_PGFF01000001.1"/>
</dbReference>
<dbReference type="InterPro" id="IPR050237">
    <property type="entry name" value="ATP-dep_AMP-bd_enzyme"/>
</dbReference>
<dbReference type="PANTHER" id="PTHR43767">
    <property type="entry name" value="LONG-CHAIN-FATTY-ACID--COA LIGASE"/>
    <property type="match status" value="1"/>
</dbReference>
<dbReference type="InterPro" id="IPR025110">
    <property type="entry name" value="AMP-bd_C"/>
</dbReference>
<evidence type="ECO:0000259" key="1">
    <source>
        <dbReference type="Pfam" id="PF00501"/>
    </source>
</evidence>
<comment type="caution">
    <text evidence="3">The sequence shown here is derived from an EMBL/GenBank/DDBJ whole genome shotgun (WGS) entry which is preliminary data.</text>
</comment>
<feature type="domain" description="AMP-binding enzyme C-terminal" evidence="2">
    <location>
        <begin position="285"/>
        <end position="355"/>
    </location>
</feature>
<feature type="domain" description="AMP-dependent synthetase/ligase" evidence="1">
    <location>
        <begin position="36"/>
        <end position="215"/>
    </location>
</feature>